<dbReference type="InterPro" id="IPR043128">
    <property type="entry name" value="Rev_trsase/Diguanyl_cyclase"/>
</dbReference>
<dbReference type="InterPro" id="IPR035965">
    <property type="entry name" value="PAS-like_dom_sf"/>
</dbReference>
<feature type="domain" description="PAS" evidence="4">
    <location>
        <begin position="179"/>
        <end position="252"/>
    </location>
</feature>
<dbReference type="InterPro" id="IPR000014">
    <property type="entry name" value="PAS"/>
</dbReference>
<dbReference type="SMART" id="SM00267">
    <property type="entry name" value="GGDEF"/>
    <property type="match status" value="1"/>
</dbReference>
<evidence type="ECO:0000259" key="6">
    <source>
        <dbReference type="PROSITE" id="PS50883"/>
    </source>
</evidence>
<dbReference type="InterPro" id="IPR001633">
    <property type="entry name" value="EAL_dom"/>
</dbReference>
<dbReference type="InterPro" id="IPR001610">
    <property type="entry name" value="PAC"/>
</dbReference>
<feature type="domain" description="PAC" evidence="5">
    <location>
        <begin position="254"/>
        <end position="306"/>
    </location>
</feature>
<feature type="domain" description="EAL" evidence="6">
    <location>
        <begin position="481"/>
        <end position="737"/>
    </location>
</feature>
<dbReference type="Pfam" id="PF00563">
    <property type="entry name" value="EAL"/>
    <property type="match status" value="1"/>
</dbReference>
<dbReference type="NCBIfam" id="TIGR00254">
    <property type="entry name" value="GGDEF"/>
    <property type="match status" value="1"/>
</dbReference>
<evidence type="ECO:0000313" key="9">
    <source>
        <dbReference type="Proteomes" id="UP000441797"/>
    </source>
</evidence>
<organism evidence="8 9">
    <name type="scientific">Gloeocapsopsis dulcis AAB1 = 1H9</name>
    <dbReference type="NCBI Taxonomy" id="1433147"/>
    <lineage>
        <taxon>Bacteria</taxon>
        <taxon>Bacillati</taxon>
        <taxon>Cyanobacteriota</taxon>
        <taxon>Cyanophyceae</taxon>
        <taxon>Oscillatoriophycideae</taxon>
        <taxon>Chroococcales</taxon>
        <taxon>Chroococcaceae</taxon>
        <taxon>Gloeocapsopsis</taxon>
        <taxon>Gloeocapsopsis dulcis</taxon>
    </lineage>
</organism>
<dbReference type="SMART" id="SM00448">
    <property type="entry name" value="REC"/>
    <property type="match status" value="1"/>
</dbReference>
<dbReference type="SUPFAM" id="SSF52172">
    <property type="entry name" value="CheY-like"/>
    <property type="match status" value="1"/>
</dbReference>
<feature type="modified residue" description="4-aspartylphosphate" evidence="1">
    <location>
        <position position="61"/>
    </location>
</feature>
<protein>
    <submittedName>
        <fullName evidence="8">Response regulator receiver protein</fullName>
    </submittedName>
</protein>
<dbReference type="Gene3D" id="3.40.50.2300">
    <property type="match status" value="1"/>
</dbReference>
<dbReference type="PROSITE" id="PS50887">
    <property type="entry name" value="GGDEF"/>
    <property type="match status" value="1"/>
</dbReference>
<dbReference type="PROSITE" id="PS50112">
    <property type="entry name" value="PAS"/>
    <property type="match status" value="1"/>
</dbReference>
<dbReference type="InterPro" id="IPR000160">
    <property type="entry name" value="GGDEF_dom"/>
</dbReference>
<dbReference type="PROSITE" id="PS50110">
    <property type="entry name" value="RESPONSE_REGULATORY"/>
    <property type="match status" value="1"/>
</dbReference>
<dbReference type="Pfam" id="PF08447">
    <property type="entry name" value="PAS_3"/>
    <property type="match status" value="1"/>
</dbReference>
<dbReference type="GO" id="GO:0000160">
    <property type="term" value="P:phosphorelay signal transduction system"/>
    <property type="evidence" value="ECO:0007669"/>
    <property type="project" value="InterPro"/>
</dbReference>
<dbReference type="PANTHER" id="PTHR44757">
    <property type="entry name" value="DIGUANYLATE CYCLASE DGCP"/>
    <property type="match status" value="1"/>
</dbReference>
<dbReference type="FunFam" id="3.30.70.270:FF:000001">
    <property type="entry name" value="Diguanylate cyclase domain protein"/>
    <property type="match status" value="1"/>
</dbReference>
<dbReference type="Pfam" id="PF00072">
    <property type="entry name" value="Response_reg"/>
    <property type="match status" value="1"/>
</dbReference>
<dbReference type="OrthoDB" id="543801at2"/>
<keyword evidence="9" id="KW-1185">Reference proteome</keyword>
<dbReference type="Gene3D" id="3.20.20.450">
    <property type="entry name" value="EAL domain"/>
    <property type="match status" value="1"/>
</dbReference>
<dbReference type="InterPro" id="IPR000700">
    <property type="entry name" value="PAS-assoc_C"/>
</dbReference>
<evidence type="ECO:0000259" key="7">
    <source>
        <dbReference type="PROSITE" id="PS50887"/>
    </source>
</evidence>
<dbReference type="NCBIfam" id="TIGR00229">
    <property type="entry name" value="sensory_box"/>
    <property type="match status" value="1"/>
</dbReference>
<dbReference type="Proteomes" id="UP000441797">
    <property type="component" value="Unassembled WGS sequence"/>
</dbReference>
<dbReference type="InterPro" id="IPR011006">
    <property type="entry name" value="CheY-like_superfamily"/>
</dbReference>
<accession>A0A6N8FWQ4</accession>
<evidence type="ECO:0000259" key="4">
    <source>
        <dbReference type="PROSITE" id="PS50112"/>
    </source>
</evidence>
<dbReference type="AlphaFoldDB" id="A0A6N8FWQ4"/>
<keyword evidence="2" id="KW-0175">Coiled coil</keyword>
<dbReference type="FunFam" id="3.20.20.450:FF:000001">
    <property type="entry name" value="Cyclic di-GMP phosphodiesterase yahA"/>
    <property type="match status" value="1"/>
</dbReference>
<dbReference type="CDD" id="cd19920">
    <property type="entry name" value="REC_PA4781-like"/>
    <property type="match status" value="1"/>
</dbReference>
<dbReference type="RefSeq" id="WP_105218670.1">
    <property type="nucleotide sequence ID" value="NZ_CAWNSU010000005.1"/>
</dbReference>
<dbReference type="InterPro" id="IPR035919">
    <property type="entry name" value="EAL_sf"/>
</dbReference>
<evidence type="ECO:0000256" key="1">
    <source>
        <dbReference type="PROSITE-ProRule" id="PRU00169"/>
    </source>
</evidence>
<dbReference type="CDD" id="cd01948">
    <property type="entry name" value="EAL"/>
    <property type="match status" value="1"/>
</dbReference>
<dbReference type="PROSITE" id="PS50883">
    <property type="entry name" value="EAL"/>
    <property type="match status" value="1"/>
</dbReference>
<evidence type="ECO:0000313" key="8">
    <source>
        <dbReference type="EMBL" id="MUL37381.1"/>
    </source>
</evidence>
<dbReference type="SUPFAM" id="SSF141868">
    <property type="entry name" value="EAL domain-like"/>
    <property type="match status" value="1"/>
</dbReference>
<dbReference type="InterPro" id="IPR029787">
    <property type="entry name" value="Nucleotide_cyclase"/>
</dbReference>
<dbReference type="InterPro" id="IPR052155">
    <property type="entry name" value="Biofilm_reg_signaling"/>
</dbReference>
<dbReference type="SMART" id="SM00086">
    <property type="entry name" value="PAC"/>
    <property type="match status" value="1"/>
</dbReference>
<evidence type="ECO:0000259" key="5">
    <source>
        <dbReference type="PROSITE" id="PS50113"/>
    </source>
</evidence>
<dbReference type="Pfam" id="PF00990">
    <property type="entry name" value="GGDEF"/>
    <property type="match status" value="1"/>
</dbReference>
<dbReference type="InterPro" id="IPR001789">
    <property type="entry name" value="Sig_transdc_resp-reg_receiver"/>
</dbReference>
<sequence>MNNHQFSTDSRTILIVDDVPENLLVLSKTLSAEGYQVRCAKNGAMALMGAKTAPPNLILLDVKMPDLDGYEVCRQLKASLITRDIPVIFLSASDDLVGKVKAFEVGGVDYIMKPFEIAEVLSRVKSQLALQVAKAEISQLNAQLEQRIQERTAQLEATNHKLRREIAERKLAQKSLQASEERLESILNSLEDVVWSFAPQTGKLIYLNPAVQKIYNRSPAEFLARPELYHEVIHPNDRARYQKSRQTLLEQGSVEIEYRVLRPDGEVRWLSDRTYMIYDRDCIAIRIDGIVYDITQRKRAEEQLIYDALHDALTGLPNRTLFMERLESALSRAKRHADYLFAVLFIDLDRFKLVNDSLGHAVGDQLLCAIACLLEQSIRSTDTIARFGGDEFTILLDDIKDMTDAIKIAERLQSQLVSPLTLENHTIFCSASIGIALNSPNCTQVQDLLRDADIAMYQAKEQGKARYAIFDQAMYQQTLELLQLESDLRQALERQEFCLHYQPIVSLATGKLKGFEALIRWRHPQRGLISPAEFIPVAEDIGLIVPLGEWVLRAACRQLCAWQAQFPHLMPLKMSVNIAGKQIREPNFVAQIEQILVETGLDGSYLQLEITESTLIEYAQETIHALLKIRSKQIQLSIDDFGQGYSSLSYLHRFPINILKIDRSFVSGMHSNAENYEIIRTITTLAHTLGMDVVAEGAETTEQLTILRTLGCEFGQGYLFSRPLNCASATALMSTNPQWLDFTELNQSL</sequence>
<dbReference type="EMBL" id="NAPY01000020">
    <property type="protein sequence ID" value="MUL37381.1"/>
    <property type="molecule type" value="Genomic_DNA"/>
</dbReference>
<dbReference type="SMART" id="SM00091">
    <property type="entry name" value="PAS"/>
    <property type="match status" value="1"/>
</dbReference>
<evidence type="ECO:0000256" key="2">
    <source>
        <dbReference type="SAM" id="Coils"/>
    </source>
</evidence>
<dbReference type="SMART" id="SM00052">
    <property type="entry name" value="EAL"/>
    <property type="match status" value="1"/>
</dbReference>
<feature type="domain" description="GGDEF" evidence="7">
    <location>
        <begin position="339"/>
        <end position="472"/>
    </location>
</feature>
<keyword evidence="1" id="KW-0597">Phosphoprotein</keyword>
<reference evidence="8 9" key="1">
    <citation type="journal article" date="2019" name="Front. Microbiol.">
        <title>Genomic Features for Desiccation Tolerance and Sugar Biosynthesis in the Extremophile Gloeocapsopsis sp. UTEX B3054.</title>
        <authorList>
            <person name="Urrejola C."/>
            <person name="Alcorta J."/>
            <person name="Salas L."/>
            <person name="Vasquez M."/>
            <person name="Polz M.F."/>
            <person name="Vicuna R."/>
            <person name="Diez B."/>
        </authorList>
    </citation>
    <scope>NUCLEOTIDE SEQUENCE [LARGE SCALE GENOMIC DNA]</scope>
    <source>
        <strain evidence="8 9">1H9</strain>
    </source>
</reference>
<evidence type="ECO:0000259" key="3">
    <source>
        <dbReference type="PROSITE" id="PS50110"/>
    </source>
</evidence>
<dbReference type="Gene3D" id="3.30.70.270">
    <property type="match status" value="1"/>
</dbReference>
<dbReference type="PROSITE" id="PS50113">
    <property type="entry name" value="PAC"/>
    <property type="match status" value="1"/>
</dbReference>
<dbReference type="PANTHER" id="PTHR44757:SF2">
    <property type="entry name" value="BIOFILM ARCHITECTURE MAINTENANCE PROTEIN MBAA"/>
    <property type="match status" value="1"/>
</dbReference>
<dbReference type="Gene3D" id="3.30.450.20">
    <property type="entry name" value="PAS domain"/>
    <property type="match status" value="1"/>
</dbReference>
<feature type="domain" description="Response regulatory" evidence="3">
    <location>
        <begin position="12"/>
        <end position="128"/>
    </location>
</feature>
<dbReference type="InterPro" id="IPR013655">
    <property type="entry name" value="PAS_fold_3"/>
</dbReference>
<feature type="coiled-coil region" evidence="2">
    <location>
        <begin position="130"/>
        <end position="182"/>
    </location>
</feature>
<gene>
    <name evidence="8" type="ORF">BWI75_13850</name>
</gene>
<dbReference type="CDD" id="cd01949">
    <property type="entry name" value="GGDEF"/>
    <property type="match status" value="1"/>
</dbReference>
<dbReference type="SUPFAM" id="SSF55785">
    <property type="entry name" value="PYP-like sensor domain (PAS domain)"/>
    <property type="match status" value="1"/>
</dbReference>
<proteinExistence type="predicted"/>
<dbReference type="SUPFAM" id="SSF55073">
    <property type="entry name" value="Nucleotide cyclase"/>
    <property type="match status" value="1"/>
</dbReference>
<name>A0A6N8FWQ4_9CHRO</name>
<dbReference type="CDD" id="cd00130">
    <property type="entry name" value="PAS"/>
    <property type="match status" value="1"/>
</dbReference>
<comment type="caution">
    <text evidence="8">The sequence shown here is derived from an EMBL/GenBank/DDBJ whole genome shotgun (WGS) entry which is preliminary data.</text>
</comment>